<sequence>MQQHFLSTLKGIGSLFFILMSFVFNACDKTTEADCPEACANSNLQHVKKVLLIGIDGCRSDALQAANTPNLDQLIANSRYSWTLDRGNTDTWSGAGWSTMLTGVWPAKHGVKDNWYVGKNYGEYPHFLCRVKETSDCFKTASIVHYTAINDEIVAPCNTDELRDYDKDANVTEAVTNYLNDCNMDVIFAHFDGVDHAGHSRGFHPSIPEYIDAIETVDADLKPILDAVYEREANHNEDWLIIVSTDHGGTIEGAHGGEDNNVDVTRVFGIFRTKNTANPGGLRYSPELVDVVPTIFNHLGIPINSTWNLDGVGVAL</sequence>
<reference evidence="3" key="1">
    <citation type="submission" date="2020-01" db="EMBL/GenBank/DDBJ databases">
        <authorList>
            <person name="Meier V. D."/>
            <person name="Meier V D."/>
        </authorList>
    </citation>
    <scope>NUCLEOTIDE SEQUENCE</scope>
    <source>
        <strain evidence="3">HLG_WM_MAG_10</strain>
    </source>
</reference>
<keyword evidence="1" id="KW-0732">Signal</keyword>
<dbReference type="Gene3D" id="3.40.720.10">
    <property type="entry name" value="Alkaline Phosphatase, subunit A"/>
    <property type="match status" value="2"/>
</dbReference>
<feature type="signal peptide" evidence="1">
    <location>
        <begin position="1"/>
        <end position="26"/>
    </location>
</feature>
<gene>
    <name evidence="3" type="ORF">HELGO_WM17961</name>
</gene>
<evidence type="ECO:0000313" key="3">
    <source>
        <dbReference type="EMBL" id="CAA6820240.1"/>
    </source>
</evidence>
<feature type="domain" description="Metalloenzyme" evidence="2">
    <location>
        <begin position="61"/>
        <end position="260"/>
    </location>
</feature>
<proteinExistence type="predicted"/>
<feature type="chain" id="PRO_5027732075" evidence="1">
    <location>
        <begin position="27"/>
        <end position="316"/>
    </location>
</feature>
<protein>
    <submittedName>
        <fullName evidence="3">Type I phosphodiesterase / nucleotide pyrophosphatase</fullName>
    </submittedName>
</protein>
<dbReference type="InterPro" id="IPR006124">
    <property type="entry name" value="Metalloenzyme"/>
</dbReference>
<dbReference type="InterPro" id="IPR017850">
    <property type="entry name" value="Alkaline_phosphatase_core_sf"/>
</dbReference>
<evidence type="ECO:0000256" key="1">
    <source>
        <dbReference type="SAM" id="SignalP"/>
    </source>
</evidence>
<dbReference type="AlphaFoldDB" id="A0A6S6TU73"/>
<dbReference type="PANTHER" id="PTHR10151:SF120">
    <property type="entry name" value="BIS(5'-ADENOSYL)-TRIPHOSPHATASE"/>
    <property type="match status" value="1"/>
</dbReference>
<dbReference type="PANTHER" id="PTHR10151">
    <property type="entry name" value="ECTONUCLEOTIDE PYROPHOSPHATASE/PHOSPHODIESTERASE"/>
    <property type="match status" value="1"/>
</dbReference>
<organism evidence="3">
    <name type="scientific">uncultured Aureispira sp</name>
    <dbReference type="NCBI Taxonomy" id="1331704"/>
    <lineage>
        <taxon>Bacteria</taxon>
        <taxon>Pseudomonadati</taxon>
        <taxon>Bacteroidota</taxon>
        <taxon>Saprospiria</taxon>
        <taxon>Saprospirales</taxon>
        <taxon>Saprospiraceae</taxon>
        <taxon>Aureispira</taxon>
        <taxon>environmental samples</taxon>
    </lineage>
</organism>
<dbReference type="GO" id="GO:0046872">
    <property type="term" value="F:metal ion binding"/>
    <property type="evidence" value="ECO:0007669"/>
    <property type="project" value="InterPro"/>
</dbReference>
<name>A0A6S6TU73_9BACT</name>
<dbReference type="GO" id="GO:0016787">
    <property type="term" value="F:hydrolase activity"/>
    <property type="evidence" value="ECO:0007669"/>
    <property type="project" value="UniProtKB-ARBA"/>
</dbReference>
<evidence type="ECO:0000259" key="2">
    <source>
        <dbReference type="Pfam" id="PF01676"/>
    </source>
</evidence>
<dbReference type="Pfam" id="PF01676">
    <property type="entry name" value="Metalloenzyme"/>
    <property type="match status" value="1"/>
</dbReference>
<accession>A0A6S6TU73</accession>
<dbReference type="EMBL" id="CACVAQ010000282">
    <property type="protein sequence ID" value="CAA6820240.1"/>
    <property type="molecule type" value="Genomic_DNA"/>
</dbReference>
<dbReference type="SUPFAM" id="SSF53649">
    <property type="entry name" value="Alkaline phosphatase-like"/>
    <property type="match status" value="1"/>
</dbReference>